<dbReference type="Pfam" id="PF00565">
    <property type="entry name" value="SNase"/>
    <property type="match status" value="1"/>
</dbReference>
<reference evidence="18" key="1">
    <citation type="journal article" date="2023" name="Genome Biol. Evol.">
        <title>First Whole Genome Sequence and Flow Cytometry Genome Size Data for the Lichen-Forming Fungus Ramalina farinacea (Ascomycota).</title>
        <authorList>
            <person name="Llewellyn T."/>
            <person name="Mian S."/>
            <person name="Hill R."/>
            <person name="Leitch I.J."/>
            <person name="Gaya E."/>
        </authorList>
    </citation>
    <scope>NUCLEOTIDE SEQUENCE</scope>
    <source>
        <strain evidence="18">LIQ254RAFAR</strain>
    </source>
</reference>
<dbReference type="GO" id="GO:0005739">
    <property type="term" value="C:mitochondrion"/>
    <property type="evidence" value="ECO:0007669"/>
    <property type="project" value="UniProtKB-SubCell"/>
</dbReference>
<evidence type="ECO:0000256" key="2">
    <source>
        <dbReference type="ARBA" id="ARBA00004173"/>
    </source>
</evidence>
<dbReference type="GO" id="GO:0046872">
    <property type="term" value="F:metal ion binding"/>
    <property type="evidence" value="ECO:0007669"/>
    <property type="project" value="UniProtKB-KW"/>
</dbReference>
<evidence type="ECO:0000313" key="18">
    <source>
        <dbReference type="EMBL" id="MDI1488295.1"/>
    </source>
</evidence>
<keyword evidence="10" id="KW-0378">Hydrolase</keyword>
<evidence type="ECO:0000256" key="5">
    <source>
        <dbReference type="ARBA" id="ARBA00014651"/>
    </source>
</evidence>
<keyword evidence="9 18" id="KW-0255">Endonuclease</keyword>
<evidence type="ECO:0000256" key="9">
    <source>
        <dbReference type="ARBA" id="ARBA00022759"/>
    </source>
</evidence>
<feature type="region of interest" description="Disordered" evidence="15">
    <location>
        <begin position="1"/>
        <end position="20"/>
    </location>
</feature>
<dbReference type="Proteomes" id="UP001161017">
    <property type="component" value="Unassembled WGS sequence"/>
</dbReference>
<evidence type="ECO:0000256" key="8">
    <source>
        <dbReference type="ARBA" id="ARBA00022723"/>
    </source>
</evidence>
<feature type="transmembrane region" description="Helical" evidence="16">
    <location>
        <begin position="38"/>
        <end position="55"/>
    </location>
</feature>
<evidence type="ECO:0000256" key="1">
    <source>
        <dbReference type="ARBA" id="ARBA00004167"/>
    </source>
</evidence>
<dbReference type="SMART" id="SM00318">
    <property type="entry name" value="SNc"/>
    <property type="match status" value="1"/>
</dbReference>
<feature type="domain" description="TNase-like" evidence="17">
    <location>
        <begin position="76"/>
        <end position="236"/>
    </location>
</feature>
<evidence type="ECO:0000256" key="4">
    <source>
        <dbReference type="ARBA" id="ARBA00013404"/>
    </source>
</evidence>
<evidence type="ECO:0000313" key="19">
    <source>
        <dbReference type="Proteomes" id="UP001161017"/>
    </source>
</evidence>
<dbReference type="SUPFAM" id="SSF50199">
    <property type="entry name" value="Staphylococcal nuclease"/>
    <property type="match status" value="1"/>
</dbReference>
<dbReference type="PANTHER" id="PTHR12302">
    <property type="entry name" value="EBNA2 BINDING PROTEIN P100"/>
    <property type="match status" value="1"/>
</dbReference>
<dbReference type="InterPro" id="IPR035437">
    <property type="entry name" value="SNase_OB-fold_sf"/>
</dbReference>
<evidence type="ECO:0000259" key="17">
    <source>
        <dbReference type="PROSITE" id="PS50830"/>
    </source>
</evidence>
<dbReference type="GO" id="GO:0004519">
    <property type="term" value="F:endonuclease activity"/>
    <property type="evidence" value="ECO:0007669"/>
    <property type="project" value="UniProtKB-KW"/>
</dbReference>
<evidence type="ECO:0000256" key="11">
    <source>
        <dbReference type="ARBA" id="ARBA00022837"/>
    </source>
</evidence>
<accession>A0AA43TVM9</accession>
<evidence type="ECO:0000256" key="14">
    <source>
        <dbReference type="ARBA" id="ARBA00023136"/>
    </source>
</evidence>
<dbReference type="AlphaFoldDB" id="A0AA43TVM9"/>
<proteinExistence type="inferred from homology"/>
<keyword evidence="11" id="KW-0106">Calcium</keyword>
<evidence type="ECO:0000256" key="15">
    <source>
        <dbReference type="SAM" id="MobiDB-lite"/>
    </source>
</evidence>
<keyword evidence="8" id="KW-0479">Metal-binding</keyword>
<evidence type="ECO:0000256" key="6">
    <source>
        <dbReference type="ARBA" id="ARBA00022692"/>
    </source>
</evidence>
<comment type="caution">
    <text evidence="18">The sequence shown here is derived from an EMBL/GenBank/DDBJ whole genome shotgun (WGS) entry which is preliminary data.</text>
</comment>
<organism evidence="18 19">
    <name type="scientific">Ramalina farinacea</name>
    <dbReference type="NCBI Taxonomy" id="258253"/>
    <lineage>
        <taxon>Eukaryota</taxon>
        <taxon>Fungi</taxon>
        <taxon>Dikarya</taxon>
        <taxon>Ascomycota</taxon>
        <taxon>Pezizomycotina</taxon>
        <taxon>Lecanoromycetes</taxon>
        <taxon>OSLEUM clade</taxon>
        <taxon>Lecanoromycetidae</taxon>
        <taxon>Lecanorales</taxon>
        <taxon>Lecanorineae</taxon>
        <taxon>Ramalinaceae</taxon>
        <taxon>Ramalina</taxon>
    </lineage>
</organism>
<dbReference type="EMBL" id="JAPUFD010000007">
    <property type="protein sequence ID" value="MDI1488295.1"/>
    <property type="molecule type" value="Genomic_DNA"/>
</dbReference>
<keyword evidence="14 16" id="KW-0472">Membrane</keyword>
<evidence type="ECO:0000256" key="3">
    <source>
        <dbReference type="ARBA" id="ARBA00005435"/>
    </source>
</evidence>
<dbReference type="FunFam" id="2.40.50.90:FF:000029">
    <property type="entry name" value="Probable endonuclease lcl3"/>
    <property type="match status" value="1"/>
</dbReference>
<comment type="similarity">
    <text evidence="3">Belongs to the LCL3 family.</text>
</comment>
<dbReference type="GO" id="GO:0016020">
    <property type="term" value="C:membrane"/>
    <property type="evidence" value="ECO:0007669"/>
    <property type="project" value="UniProtKB-SubCell"/>
</dbReference>
<sequence>MPWWPSTTSVKEQKEKATDWTEPLNKPDWSHYTDPRNLIPVVLLTTTCIGSYAFYRSYLRRIPQASFIQANFWRRRSLLGKVTRVGDGDNFHLFHTPGGRLAGWGWLPWRRVPIKAPELKGKTVQIRLAGIDAPEMAHFGRPEQPGGKEALDWLTKYLLGKRVRAYVYRKDQYDRAVASVYVWKWLIRRDVGLQMLRKGLATVYEAKSGAEFGAVEKKYRSVEEWAKRKRKGIWAGKRENFESPRDYKTRHGEK</sequence>
<keyword evidence="7" id="KW-0540">Nuclease</keyword>
<keyword evidence="13" id="KW-0496">Mitochondrion</keyword>
<evidence type="ECO:0000256" key="7">
    <source>
        <dbReference type="ARBA" id="ARBA00022722"/>
    </source>
</evidence>
<protein>
    <recommendedName>
        <fullName evidence="4">Probable endonuclease LCL3</fullName>
    </recommendedName>
    <alternativeName>
        <fullName evidence="5">Probable endonuclease lcl3</fullName>
    </alternativeName>
</protein>
<evidence type="ECO:0000256" key="12">
    <source>
        <dbReference type="ARBA" id="ARBA00022989"/>
    </source>
</evidence>
<name>A0AA43TVM9_9LECA</name>
<evidence type="ECO:0000256" key="13">
    <source>
        <dbReference type="ARBA" id="ARBA00023128"/>
    </source>
</evidence>
<comment type="subcellular location">
    <subcellularLocation>
        <location evidence="1">Membrane</location>
        <topology evidence="1">Single-pass membrane protein</topology>
    </subcellularLocation>
    <subcellularLocation>
        <location evidence="2">Mitochondrion</location>
    </subcellularLocation>
</comment>
<gene>
    <name evidence="18" type="primary">lcl3</name>
    <name evidence="18" type="ORF">OHK93_007569</name>
</gene>
<keyword evidence="6 16" id="KW-0812">Transmembrane</keyword>
<keyword evidence="12 16" id="KW-1133">Transmembrane helix</keyword>
<dbReference type="GO" id="GO:0016787">
    <property type="term" value="F:hydrolase activity"/>
    <property type="evidence" value="ECO:0007669"/>
    <property type="project" value="UniProtKB-KW"/>
</dbReference>
<dbReference type="PROSITE" id="PS50830">
    <property type="entry name" value="TNASE_3"/>
    <property type="match status" value="1"/>
</dbReference>
<feature type="compositionally biased region" description="Polar residues" evidence="15">
    <location>
        <begin position="1"/>
        <end position="10"/>
    </location>
</feature>
<keyword evidence="19" id="KW-1185">Reference proteome</keyword>
<dbReference type="Gene3D" id="2.40.50.90">
    <property type="match status" value="1"/>
</dbReference>
<dbReference type="PANTHER" id="PTHR12302:SF3">
    <property type="entry name" value="SERINE_THREONINE-PROTEIN KINASE 31"/>
    <property type="match status" value="1"/>
</dbReference>
<dbReference type="InterPro" id="IPR016071">
    <property type="entry name" value="Staphylococal_nuclease_OB-fold"/>
</dbReference>
<evidence type="ECO:0000256" key="16">
    <source>
        <dbReference type="SAM" id="Phobius"/>
    </source>
</evidence>
<evidence type="ECO:0000256" key="10">
    <source>
        <dbReference type="ARBA" id="ARBA00022801"/>
    </source>
</evidence>